<dbReference type="Proteomes" id="UP000075583">
    <property type="component" value="Unassembled WGS sequence"/>
</dbReference>
<dbReference type="PANTHER" id="PTHR46401">
    <property type="entry name" value="GLYCOSYLTRANSFERASE WBBK-RELATED"/>
    <property type="match status" value="1"/>
</dbReference>
<dbReference type="Gene3D" id="3.40.50.2000">
    <property type="entry name" value="Glycogen Phosphorylase B"/>
    <property type="match status" value="1"/>
</dbReference>
<keyword evidence="1" id="KW-0808">Transferase</keyword>
<proteinExistence type="predicted"/>
<evidence type="ECO:0000313" key="2">
    <source>
        <dbReference type="EMBL" id="KYG77054.1"/>
    </source>
</evidence>
<accession>A0A150XEF2</accession>
<dbReference type="PANTHER" id="PTHR46401:SF2">
    <property type="entry name" value="GLYCOSYLTRANSFERASE WBBK-RELATED"/>
    <property type="match status" value="1"/>
</dbReference>
<evidence type="ECO:0000256" key="1">
    <source>
        <dbReference type="ARBA" id="ARBA00022679"/>
    </source>
</evidence>
<dbReference type="SUPFAM" id="SSF53756">
    <property type="entry name" value="UDP-Glycosyltransferase/glycogen phosphorylase"/>
    <property type="match status" value="1"/>
</dbReference>
<sequence length="362" mass="41141">MKLNEHLLFLTDGVISSNRASAIHVRNLLPHLKTNTKKLSLLSQSDGVSKNLEEGHFTVSIPSYKGKLILLLLKIRGQLKRINPEVIYSRFVLLPLINKQIPYVVELHDDAWNKGFLYKMAFQNAIGSNSCLGFVGITEKIKEDFRIEFPTSKKSIVVIPDAANVPSVDYVPSYKKQTRLNIAYVGSFHQGKGIEVILPLAEAMPEHTFILIGEPSSIVTTKIQDRNLNNVELKGFVSQRDIWKEMMNIDICLLPNQADVRTGKKSNIGKYTSPLKMFEYMSYSKPIIASDLPVLKEVLDGKIAIFAAPDNIHEWIQAINELSSPEKREALGQRAYLRFIENYTWEKRSERILAFINEQLEK</sequence>
<reference evidence="2" key="1">
    <citation type="submission" date="2016-01" db="EMBL/GenBank/DDBJ databases">
        <title>Genome sequencing of Roseivirga ehrenbergii KMM 6017.</title>
        <authorList>
            <person name="Selvaratnam C."/>
            <person name="Thevarajoo S."/>
            <person name="Goh K.M."/>
            <person name="Ee R."/>
            <person name="Chan K.-G."/>
            <person name="Chong C.S."/>
        </authorList>
    </citation>
    <scope>NUCLEOTIDE SEQUENCE [LARGE SCALE GENOMIC DNA]</scope>
    <source>
        <strain evidence="2">KMM 6017</strain>
    </source>
</reference>
<organism evidence="2 3">
    <name type="scientific">Roseivirga ehrenbergii (strain DSM 102268 / JCM 13514 / KCTC 12282 / NCIMB 14502 / KMM 6017)</name>
    <dbReference type="NCBI Taxonomy" id="279360"/>
    <lineage>
        <taxon>Bacteria</taxon>
        <taxon>Pseudomonadati</taxon>
        <taxon>Bacteroidota</taxon>
        <taxon>Cytophagia</taxon>
        <taxon>Cytophagales</taxon>
        <taxon>Roseivirgaceae</taxon>
        <taxon>Roseivirga</taxon>
    </lineage>
</organism>
<evidence type="ECO:0000313" key="3">
    <source>
        <dbReference type="Proteomes" id="UP000075583"/>
    </source>
</evidence>
<dbReference type="RefSeq" id="WP_062591164.1">
    <property type="nucleotide sequence ID" value="NZ_LQZQ01000012.1"/>
</dbReference>
<dbReference type="OrthoDB" id="1450439at2"/>
<comment type="caution">
    <text evidence="2">The sequence shown here is derived from an EMBL/GenBank/DDBJ whole genome shotgun (WGS) entry which is preliminary data.</text>
</comment>
<protein>
    <recommendedName>
        <fullName evidence="4">Glycosyl transferase family 1 domain-containing protein</fullName>
    </recommendedName>
</protein>
<dbReference type="Pfam" id="PF13692">
    <property type="entry name" value="Glyco_trans_1_4"/>
    <property type="match status" value="1"/>
</dbReference>
<dbReference type="GO" id="GO:0009103">
    <property type="term" value="P:lipopolysaccharide biosynthetic process"/>
    <property type="evidence" value="ECO:0007669"/>
    <property type="project" value="TreeGrafter"/>
</dbReference>
<dbReference type="EMBL" id="LQZQ01000012">
    <property type="protein sequence ID" value="KYG77054.1"/>
    <property type="molecule type" value="Genomic_DNA"/>
</dbReference>
<dbReference type="GO" id="GO:0016757">
    <property type="term" value="F:glycosyltransferase activity"/>
    <property type="evidence" value="ECO:0007669"/>
    <property type="project" value="TreeGrafter"/>
</dbReference>
<evidence type="ECO:0008006" key="4">
    <source>
        <dbReference type="Google" id="ProtNLM"/>
    </source>
</evidence>
<dbReference type="STRING" id="279360.MB14_02300"/>
<dbReference type="AlphaFoldDB" id="A0A150XEF2"/>
<name>A0A150XEF2_ROSEK</name>
<keyword evidence="3" id="KW-1185">Reference proteome</keyword>
<gene>
    <name evidence="2" type="ORF">MB14_02300</name>
</gene>